<keyword evidence="2 7" id="KW-0349">Heme</keyword>
<evidence type="ECO:0000313" key="10">
    <source>
        <dbReference type="Proteomes" id="UP000674234"/>
    </source>
</evidence>
<dbReference type="PRINTS" id="PR00385">
    <property type="entry name" value="P450"/>
</dbReference>
<dbReference type="RefSeq" id="WP_210156831.1">
    <property type="nucleotide sequence ID" value="NZ_JAFCNB010000008.1"/>
</dbReference>
<dbReference type="GO" id="GO:0020037">
    <property type="term" value="F:heme binding"/>
    <property type="evidence" value="ECO:0007669"/>
    <property type="project" value="InterPro"/>
</dbReference>
<comment type="similarity">
    <text evidence="1 8">Belongs to the cytochrome P450 family.</text>
</comment>
<sequence length="451" mass="50094">MTSAGTGGPGTGKAIGLPLRRILPRILRDPVNALWEFGREHRGRVIRLNLGPFRPYLVSHPDHVQRVLRLNWRNYAREGTYWKPLQRLMGDSIFSEGSWESSRSVLQPLFTAKYVASLGAGMAETITEGVENWEMHAKTGEALDAPTELTHIVTRAVVRVLFGDKIPDSDARRLTTAYHLAAKSFALRLLMPFVPNSVPVPGDRTFHRSAKVIDDIMVPLIRQARLEPGDGKDVLSALARAHAEGGTAGHQQMRDDLVAVYAAATETTGTALSWLWPLLEDHPEVAARLQAEIDDVVGPGPVDPACLPELRYTKMVLQELVRLYPSGWLLPRMTLEPDQLGDVRIPAGAQVLVSPMVTHRLDEFWDRPLDFDPERFAPGREERRSRWSYIPFGGGPRQCLGIHLFHVQAPLIVAAVLSRYRVRVASTGPYVPTPSAALASSPKIELNLRSR</sequence>
<organism evidence="9 10">
    <name type="scientific">Microbispora oryzae</name>
    <dbReference type="NCBI Taxonomy" id="2806554"/>
    <lineage>
        <taxon>Bacteria</taxon>
        <taxon>Bacillati</taxon>
        <taxon>Actinomycetota</taxon>
        <taxon>Actinomycetes</taxon>
        <taxon>Streptosporangiales</taxon>
        <taxon>Streptosporangiaceae</taxon>
        <taxon>Microbispora</taxon>
    </lineage>
</organism>
<evidence type="ECO:0000256" key="8">
    <source>
        <dbReference type="RuleBase" id="RU000461"/>
    </source>
</evidence>
<evidence type="ECO:0000256" key="1">
    <source>
        <dbReference type="ARBA" id="ARBA00010617"/>
    </source>
</evidence>
<dbReference type="Pfam" id="PF00067">
    <property type="entry name" value="p450"/>
    <property type="match status" value="1"/>
</dbReference>
<dbReference type="PANTHER" id="PTHR24291">
    <property type="entry name" value="CYTOCHROME P450 FAMILY 4"/>
    <property type="match status" value="1"/>
</dbReference>
<dbReference type="PROSITE" id="PS00086">
    <property type="entry name" value="CYTOCHROME_P450"/>
    <property type="match status" value="1"/>
</dbReference>
<reference evidence="9" key="1">
    <citation type="submission" date="2021-02" db="EMBL/GenBank/DDBJ databases">
        <title>Draft genome sequence of Microbispora sp. RL4-1S isolated from rice leaves in Thailand.</title>
        <authorList>
            <person name="Muangham S."/>
            <person name="Duangmal K."/>
        </authorList>
    </citation>
    <scope>NUCLEOTIDE SEQUENCE</scope>
    <source>
        <strain evidence="9">RL4-1S</strain>
    </source>
</reference>
<dbReference type="InterPro" id="IPR001128">
    <property type="entry name" value="Cyt_P450"/>
</dbReference>
<keyword evidence="3 7" id="KW-0479">Metal-binding</keyword>
<keyword evidence="10" id="KW-1185">Reference proteome</keyword>
<evidence type="ECO:0000256" key="4">
    <source>
        <dbReference type="ARBA" id="ARBA00023002"/>
    </source>
</evidence>
<keyword evidence="4 8" id="KW-0560">Oxidoreductase</keyword>
<evidence type="ECO:0000256" key="6">
    <source>
        <dbReference type="ARBA" id="ARBA00023033"/>
    </source>
</evidence>
<evidence type="ECO:0000256" key="2">
    <source>
        <dbReference type="ARBA" id="ARBA00022617"/>
    </source>
</evidence>
<dbReference type="InterPro" id="IPR002401">
    <property type="entry name" value="Cyt_P450_E_grp-I"/>
</dbReference>
<dbReference type="GO" id="GO:0005506">
    <property type="term" value="F:iron ion binding"/>
    <property type="evidence" value="ECO:0007669"/>
    <property type="project" value="InterPro"/>
</dbReference>
<evidence type="ECO:0000256" key="3">
    <source>
        <dbReference type="ARBA" id="ARBA00022723"/>
    </source>
</evidence>
<protein>
    <submittedName>
        <fullName evidence="9">Cytochrome P450</fullName>
    </submittedName>
</protein>
<dbReference type="Proteomes" id="UP000674234">
    <property type="component" value="Unassembled WGS sequence"/>
</dbReference>
<dbReference type="PRINTS" id="PR00463">
    <property type="entry name" value="EP450I"/>
</dbReference>
<dbReference type="AlphaFoldDB" id="A0A941AR58"/>
<keyword evidence="5 7" id="KW-0408">Iron</keyword>
<evidence type="ECO:0000313" key="9">
    <source>
        <dbReference type="EMBL" id="MBP2705554.1"/>
    </source>
</evidence>
<dbReference type="InterPro" id="IPR036396">
    <property type="entry name" value="Cyt_P450_sf"/>
</dbReference>
<evidence type="ECO:0000256" key="7">
    <source>
        <dbReference type="PIRSR" id="PIRSR602401-1"/>
    </source>
</evidence>
<dbReference type="InterPro" id="IPR017972">
    <property type="entry name" value="Cyt_P450_CS"/>
</dbReference>
<comment type="caution">
    <text evidence="9">The sequence shown here is derived from an EMBL/GenBank/DDBJ whole genome shotgun (WGS) entry which is preliminary data.</text>
</comment>
<dbReference type="GO" id="GO:0004497">
    <property type="term" value="F:monooxygenase activity"/>
    <property type="evidence" value="ECO:0007669"/>
    <property type="project" value="UniProtKB-KW"/>
</dbReference>
<comment type="cofactor">
    <cofactor evidence="7">
        <name>heme</name>
        <dbReference type="ChEBI" id="CHEBI:30413"/>
    </cofactor>
</comment>
<dbReference type="Gene3D" id="1.10.630.10">
    <property type="entry name" value="Cytochrome P450"/>
    <property type="match status" value="1"/>
</dbReference>
<accession>A0A941AR58</accession>
<dbReference type="EMBL" id="JAFCNB010000008">
    <property type="protein sequence ID" value="MBP2705554.1"/>
    <property type="molecule type" value="Genomic_DNA"/>
</dbReference>
<dbReference type="SUPFAM" id="SSF48264">
    <property type="entry name" value="Cytochrome P450"/>
    <property type="match status" value="1"/>
</dbReference>
<dbReference type="PANTHER" id="PTHR24291:SF50">
    <property type="entry name" value="BIFUNCTIONAL ALBAFLAVENONE MONOOXYGENASE_TERPENE SYNTHASE"/>
    <property type="match status" value="1"/>
</dbReference>
<name>A0A941AR58_9ACTN</name>
<keyword evidence="6 8" id="KW-0503">Monooxygenase</keyword>
<dbReference type="GO" id="GO:0016705">
    <property type="term" value="F:oxidoreductase activity, acting on paired donors, with incorporation or reduction of molecular oxygen"/>
    <property type="evidence" value="ECO:0007669"/>
    <property type="project" value="InterPro"/>
</dbReference>
<feature type="binding site" description="axial binding residue" evidence="7">
    <location>
        <position position="399"/>
    </location>
    <ligand>
        <name>heme</name>
        <dbReference type="ChEBI" id="CHEBI:30413"/>
    </ligand>
    <ligandPart>
        <name>Fe</name>
        <dbReference type="ChEBI" id="CHEBI:18248"/>
    </ligandPart>
</feature>
<gene>
    <name evidence="9" type="ORF">JOL79_17215</name>
</gene>
<dbReference type="InterPro" id="IPR050196">
    <property type="entry name" value="Cytochrome_P450_Monoox"/>
</dbReference>
<evidence type="ECO:0000256" key="5">
    <source>
        <dbReference type="ARBA" id="ARBA00023004"/>
    </source>
</evidence>
<proteinExistence type="inferred from homology"/>